<protein>
    <submittedName>
        <fullName evidence="1">6149_t:CDS:1</fullName>
    </submittedName>
</protein>
<evidence type="ECO:0000313" key="1">
    <source>
        <dbReference type="EMBL" id="CAG8591642.1"/>
    </source>
</evidence>
<accession>A0ACA9MJS0</accession>
<dbReference type="Proteomes" id="UP000789702">
    <property type="component" value="Unassembled WGS sequence"/>
</dbReference>
<comment type="caution">
    <text evidence="1">The sequence shown here is derived from an EMBL/GenBank/DDBJ whole genome shotgun (WGS) entry which is preliminary data.</text>
</comment>
<keyword evidence="2" id="KW-1185">Reference proteome</keyword>
<sequence length="771" mass="90884">MTESNKISNWNEKYNELLDLFKVPPLKPELQLTDEELSNTLEIPLLDGSYVILIAARRVEIEPGCQITVNYKKSFRIVIYTEEITSELEIIAKNHLKVDDSSKFIINKAKNDKCVGKLLTIRDGKNPEYKDIYIFDNTILKNHSFLKILRYSVLIASVLFYDKPEITRSILSWICKINESYFDTKQLETKELSKLKELYYQALSMLVQLDIFKERENNEISFVPLLNKQFYKDGIKEFMESIKYYEDKYVQFLNKSEDIDRKKIESKVLLENSNDNTSLYNHLKNIEYERYDSASKLVKKIEEELEVKKNNVDSACKHFKEELEKWKNQKIHEAQLHMVIAVFDLAVRIGTIVIRPDGIVSIIETIKETSISVQDALDAGDKVKAFIEENNDIGDKIQRIKEIGEDLEKNYADAKDLNEVITKQKRVESLDVNELAQILKTEDRKGIKMKAEWKSIENFMLQLLEPFEKEIEGVPEYKNSLKDLFNYINAYIEANNEEAKSFKEYSRIKLQIQVFERKEERLKERIEDYKSEEDYYNDCAFSLIECFINIKSCMLKYLEIYEYAYKYWSLSKSEVKLSVMKTTAKHMEDYHKIYQELENSYYKFGGPPQTSEGHSHSIRIDGENYIKKFKSDRFITYEIPLNHPKFLRYERVRIINFGVFLDGVGSKDDEISLTIISNTNMFNDRYKGKTYYFRSGKRIVQEFRYQVPDKILTDVSFKSDVYFVPTPFSQWTIRLDNCKIGESILDPSEIDLSGLKSIEIKLDVEFYLIEK</sequence>
<evidence type="ECO:0000313" key="2">
    <source>
        <dbReference type="Proteomes" id="UP000789702"/>
    </source>
</evidence>
<dbReference type="EMBL" id="CAJVPU010009132">
    <property type="protein sequence ID" value="CAG8591642.1"/>
    <property type="molecule type" value="Genomic_DNA"/>
</dbReference>
<organism evidence="1 2">
    <name type="scientific">Dentiscutata heterogama</name>
    <dbReference type="NCBI Taxonomy" id="1316150"/>
    <lineage>
        <taxon>Eukaryota</taxon>
        <taxon>Fungi</taxon>
        <taxon>Fungi incertae sedis</taxon>
        <taxon>Mucoromycota</taxon>
        <taxon>Glomeromycotina</taxon>
        <taxon>Glomeromycetes</taxon>
        <taxon>Diversisporales</taxon>
        <taxon>Gigasporaceae</taxon>
        <taxon>Dentiscutata</taxon>
    </lineage>
</organism>
<proteinExistence type="predicted"/>
<reference evidence="1" key="1">
    <citation type="submission" date="2021-06" db="EMBL/GenBank/DDBJ databases">
        <authorList>
            <person name="Kallberg Y."/>
            <person name="Tangrot J."/>
            <person name="Rosling A."/>
        </authorList>
    </citation>
    <scope>NUCLEOTIDE SEQUENCE</scope>
    <source>
        <strain evidence="1">IL203A</strain>
    </source>
</reference>
<gene>
    <name evidence="1" type="ORF">DHETER_LOCUS6882</name>
</gene>
<name>A0ACA9MJS0_9GLOM</name>